<dbReference type="RefSeq" id="WP_171154333.1">
    <property type="nucleotide sequence ID" value="NZ_JABENB010000001.1"/>
</dbReference>
<gene>
    <name evidence="3" type="ORF">HJ588_09545</name>
</gene>
<dbReference type="Gene3D" id="3.60.10.10">
    <property type="entry name" value="Endonuclease/exonuclease/phosphatase"/>
    <property type="match status" value="1"/>
</dbReference>
<keyword evidence="1" id="KW-1133">Transmembrane helix</keyword>
<evidence type="ECO:0000256" key="1">
    <source>
        <dbReference type="SAM" id="Phobius"/>
    </source>
</evidence>
<feature type="transmembrane region" description="Helical" evidence="1">
    <location>
        <begin position="45"/>
        <end position="63"/>
    </location>
</feature>
<comment type="caution">
    <text evidence="3">The sequence shown here is derived from an EMBL/GenBank/DDBJ whole genome shotgun (WGS) entry which is preliminary data.</text>
</comment>
<proteinExistence type="predicted"/>
<dbReference type="AlphaFoldDB" id="A0A849ARZ0"/>
<dbReference type="Pfam" id="PF03372">
    <property type="entry name" value="Exo_endo_phos"/>
    <property type="match status" value="1"/>
</dbReference>
<feature type="transmembrane region" description="Helical" evidence="1">
    <location>
        <begin position="68"/>
        <end position="87"/>
    </location>
</feature>
<organism evidence="3 4">
    <name type="scientific">Flexivirga aerilata</name>
    <dbReference type="NCBI Taxonomy" id="1656889"/>
    <lineage>
        <taxon>Bacteria</taxon>
        <taxon>Bacillati</taxon>
        <taxon>Actinomycetota</taxon>
        <taxon>Actinomycetes</taxon>
        <taxon>Micrococcales</taxon>
        <taxon>Dermacoccaceae</taxon>
        <taxon>Flexivirga</taxon>
    </lineage>
</organism>
<feature type="domain" description="Endonuclease/exonuclease/phosphatase" evidence="2">
    <location>
        <begin position="102"/>
        <end position="308"/>
    </location>
</feature>
<sequence>MRAPRPRRAPAILRWAPVIALGVVALGVGARWVDLTWRLPQVQSVFPVFGGMAVLLLLAMLAARRWRLAAAAALVAAAPVVIGVQSMTGDTVPPGPRDEVVMTSNLELGSADPREVVAAVRAQRVTTLVLTECTPPQLARLRAAGLDTLLPEQAGQTADGPRGTVIRSRHPLRLIALHPGGRFPFSPEVQVGTGRGSYRLRAVHTAAPLPDIVGDWRAGLRSIGAWQKNLPQRENVVMAGDFNASAAMPAFRKAIDGMTDSSRAAGAGWRRTWPHGRAYPPFVQLDHVVSRGFGVVRDGTVAIAGTDHLTYWARLRPQ</sequence>
<keyword evidence="4" id="KW-1185">Reference proteome</keyword>
<feature type="transmembrane region" description="Helical" evidence="1">
    <location>
        <begin position="12"/>
        <end position="33"/>
    </location>
</feature>
<dbReference type="EMBL" id="JABENB010000001">
    <property type="protein sequence ID" value="NNG39512.1"/>
    <property type="molecule type" value="Genomic_DNA"/>
</dbReference>
<dbReference type="GO" id="GO:0004519">
    <property type="term" value="F:endonuclease activity"/>
    <property type="evidence" value="ECO:0007669"/>
    <property type="project" value="UniProtKB-KW"/>
</dbReference>
<evidence type="ECO:0000313" key="3">
    <source>
        <dbReference type="EMBL" id="NNG39512.1"/>
    </source>
</evidence>
<name>A0A849ARZ0_9MICO</name>
<reference evidence="3 4" key="1">
    <citation type="submission" date="2020-05" db="EMBL/GenBank/DDBJ databases">
        <title>Flexivirga sp. ID2601S isolated from air conditioner.</title>
        <authorList>
            <person name="Kim D.H."/>
        </authorList>
    </citation>
    <scope>NUCLEOTIDE SEQUENCE [LARGE SCALE GENOMIC DNA]</scope>
    <source>
        <strain evidence="3 4">ID2601S</strain>
    </source>
</reference>
<evidence type="ECO:0000313" key="4">
    <source>
        <dbReference type="Proteomes" id="UP000557772"/>
    </source>
</evidence>
<dbReference type="Proteomes" id="UP000557772">
    <property type="component" value="Unassembled WGS sequence"/>
</dbReference>
<accession>A0A849ARZ0</accession>
<keyword evidence="1" id="KW-0812">Transmembrane</keyword>
<keyword evidence="3" id="KW-0378">Hydrolase</keyword>
<dbReference type="InterPro" id="IPR036691">
    <property type="entry name" value="Endo/exonu/phosph_ase_sf"/>
</dbReference>
<protein>
    <submittedName>
        <fullName evidence="3">Endonuclease/exonuclease/phosphatase family protein</fullName>
    </submittedName>
</protein>
<dbReference type="InterPro" id="IPR005135">
    <property type="entry name" value="Endo/exonuclease/phosphatase"/>
</dbReference>
<keyword evidence="3" id="KW-0269">Exonuclease</keyword>
<dbReference type="GO" id="GO:0004527">
    <property type="term" value="F:exonuclease activity"/>
    <property type="evidence" value="ECO:0007669"/>
    <property type="project" value="UniProtKB-KW"/>
</dbReference>
<keyword evidence="3" id="KW-0255">Endonuclease</keyword>
<dbReference type="SUPFAM" id="SSF56219">
    <property type="entry name" value="DNase I-like"/>
    <property type="match status" value="1"/>
</dbReference>
<evidence type="ECO:0000259" key="2">
    <source>
        <dbReference type="Pfam" id="PF03372"/>
    </source>
</evidence>
<keyword evidence="1" id="KW-0472">Membrane</keyword>
<keyword evidence="3" id="KW-0540">Nuclease</keyword>